<dbReference type="Proteomes" id="UP000830454">
    <property type="component" value="Chromosome"/>
</dbReference>
<reference evidence="1" key="1">
    <citation type="submission" date="2021-12" db="EMBL/GenBank/DDBJ databases">
        <authorList>
            <person name="Cha I.-T."/>
            <person name="Lee K.-E."/>
            <person name="Park S.-J."/>
        </authorList>
    </citation>
    <scope>NUCLEOTIDE SEQUENCE</scope>
    <source>
        <strain evidence="1">YSM-43</strain>
    </source>
</reference>
<gene>
    <name evidence="1" type="ORF">LXD69_13735</name>
</gene>
<evidence type="ECO:0008006" key="3">
    <source>
        <dbReference type="Google" id="ProtNLM"/>
    </source>
</evidence>
<name>A0ABY4HMP1_9FLAO</name>
<evidence type="ECO:0000313" key="2">
    <source>
        <dbReference type="Proteomes" id="UP000830454"/>
    </source>
</evidence>
<protein>
    <recommendedName>
        <fullName evidence="3">SRPBCC family protein</fullName>
    </recommendedName>
</protein>
<accession>A0ABY4HMP1</accession>
<dbReference type="RefSeq" id="WP_246915823.1">
    <property type="nucleotide sequence ID" value="NZ_CP090145.1"/>
</dbReference>
<reference evidence="1" key="2">
    <citation type="submission" date="2022-04" db="EMBL/GenBank/DDBJ databases">
        <title>Complete Genome Sequence of Flavobacterium sediminilitoris YSM-43, Isolated from a Tidal Sediment.</title>
        <authorList>
            <person name="Lee P.A."/>
        </authorList>
    </citation>
    <scope>NUCLEOTIDE SEQUENCE</scope>
    <source>
        <strain evidence="1">YSM-43</strain>
    </source>
</reference>
<keyword evidence="2" id="KW-1185">Reference proteome</keyword>
<dbReference type="EMBL" id="CP090145">
    <property type="protein sequence ID" value="UOX33094.1"/>
    <property type="molecule type" value="Genomic_DNA"/>
</dbReference>
<proteinExistence type="predicted"/>
<sequence>MDNSNQYDYSTKKMKVINIHKREIQQPKTELVKLFNTLATDNDLMLATDKWSPMKLDNGLQVGSKGGHGPITYFVTDYQPEKSITFQFDLTGFNGYHRFDINELEPKKTEISHIIDMTTTGLATLKWMLAIRWLHNAYIEDAFDKVENQFTKDKKRSEWSWWVKTLRKVMKPKKK</sequence>
<dbReference type="SUPFAM" id="SSF55961">
    <property type="entry name" value="Bet v1-like"/>
    <property type="match status" value="1"/>
</dbReference>
<organism evidence="1 2">
    <name type="scientific">Flavobacterium sediminilitoris</name>
    <dbReference type="NCBI Taxonomy" id="2024526"/>
    <lineage>
        <taxon>Bacteria</taxon>
        <taxon>Pseudomonadati</taxon>
        <taxon>Bacteroidota</taxon>
        <taxon>Flavobacteriia</taxon>
        <taxon>Flavobacteriales</taxon>
        <taxon>Flavobacteriaceae</taxon>
        <taxon>Flavobacterium</taxon>
    </lineage>
</organism>
<evidence type="ECO:0000313" key="1">
    <source>
        <dbReference type="EMBL" id="UOX33094.1"/>
    </source>
</evidence>